<evidence type="ECO:0000313" key="1">
    <source>
        <dbReference type="EMBL" id="KAK7825974.1"/>
    </source>
</evidence>
<protein>
    <submittedName>
        <fullName evidence="1">Uncharacterized protein</fullName>
    </submittedName>
</protein>
<accession>A0AAW0JI70</accession>
<gene>
    <name evidence="1" type="ORF">CFP56_032508</name>
</gene>
<evidence type="ECO:0000313" key="2">
    <source>
        <dbReference type="Proteomes" id="UP000237347"/>
    </source>
</evidence>
<comment type="caution">
    <text evidence="1">The sequence shown here is derived from an EMBL/GenBank/DDBJ whole genome shotgun (WGS) entry which is preliminary data.</text>
</comment>
<dbReference type="AlphaFoldDB" id="A0AAW0JI70"/>
<keyword evidence="2" id="KW-1185">Reference proteome</keyword>
<name>A0AAW0JI70_QUESU</name>
<dbReference type="EMBL" id="PKMF04000557">
    <property type="protein sequence ID" value="KAK7825974.1"/>
    <property type="molecule type" value="Genomic_DNA"/>
</dbReference>
<organism evidence="1 2">
    <name type="scientific">Quercus suber</name>
    <name type="common">Cork oak</name>
    <dbReference type="NCBI Taxonomy" id="58331"/>
    <lineage>
        <taxon>Eukaryota</taxon>
        <taxon>Viridiplantae</taxon>
        <taxon>Streptophyta</taxon>
        <taxon>Embryophyta</taxon>
        <taxon>Tracheophyta</taxon>
        <taxon>Spermatophyta</taxon>
        <taxon>Magnoliopsida</taxon>
        <taxon>eudicotyledons</taxon>
        <taxon>Gunneridae</taxon>
        <taxon>Pentapetalae</taxon>
        <taxon>rosids</taxon>
        <taxon>fabids</taxon>
        <taxon>Fagales</taxon>
        <taxon>Fagaceae</taxon>
        <taxon>Quercus</taxon>
    </lineage>
</organism>
<proteinExistence type="predicted"/>
<reference evidence="1 2" key="1">
    <citation type="journal article" date="2018" name="Sci. Data">
        <title>The draft genome sequence of cork oak.</title>
        <authorList>
            <person name="Ramos A.M."/>
            <person name="Usie A."/>
            <person name="Barbosa P."/>
            <person name="Barros P.M."/>
            <person name="Capote T."/>
            <person name="Chaves I."/>
            <person name="Simoes F."/>
            <person name="Abreu I."/>
            <person name="Carrasquinho I."/>
            <person name="Faro C."/>
            <person name="Guimaraes J.B."/>
            <person name="Mendonca D."/>
            <person name="Nobrega F."/>
            <person name="Rodrigues L."/>
            <person name="Saibo N.J.M."/>
            <person name="Varela M.C."/>
            <person name="Egas C."/>
            <person name="Matos J."/>
            <person name="Miguel C.M."/>
            <person name="Oliveira M.M."/>
            <person name="Ricardo C.P."/>
            <person name="Goncalves S."/>
        </authorList>
    </citation>
    <scope>NUCLEOTIDE SEQUENCE [LARGE SCALE GENOMIC DNA]</scope>
    <source>
        <strain evidence="2">cv. HL8</strain>
    </source>
</reference>
<dbReference type="Proteomes" id="UP000237347">
    <property type="component" value="Unassembled WGS sequence"/>
</dbReference>
<sequence length="72" mass="8459">MNGALHWLVEQQQNLMYNLIMSFNLGGETVFHEVPVPKSKSYRKKIKKKQEQEEYDGGRDTLKQFCICLKNP</sequence>